<name>A0A6J4VRA9_9CYAN</name>
<protein>
    <submittedName>
        <fullName evidence="1">Uncharacterized protein</fullName>
    </submittedName>
</protein>
<accession>A0A6J4VRA9</accession>
<dbReference type="EMBL" id="CADCWO010000209">
    <property type="protein sequence ID" value="CAA9586831.1"/>
    <property type="molecule type" value="Genomic_DNA"/>
</dbReference>
<organism evidence="1">
    <name type="scientific">uncultured Synechococcales cyanobacterium</name>
    <dbReference type="NCBI Taxonomy" id="1936017"/>
    <lineage>
        <taxon>Bacteria</taxon>
        <taxon>Bacillati</taxon>
        <taxon>Cyanobacteriota</taxon>
        <taxon>Cyanophyceae</taxon>
        <taxon>Synechococcales</taxon>
        <taxon>environmental samples</taxon>
    </lineage>
</organism>
<sequence length="120" mass="14082">MKSVRSSDSYFVKTSGLRWLSLMLLVDIPWAQRVWALPFFTVLAPSQRHDQSHGHRHKTLTDWARQMLTQVRRWLPHRAIVLVADSTAKSGGGFRRFIALVLPHWNCWKPYGNYPHLFML</sequence>
<proteinExistence type="predicted"/>
<dbReference type="AlphaFoldDB" id="A0A6J4VRA9"/>
<evidence type="ECO:0000313" key="1">
    <source>
        <dbReference type="EMBL" id="CAA9586831.1"/>
    </source>
</evidence>
<gene>
    <name evidence="1" type="ORF">AVDCRST_MAG81-4002</name>
</gene>
<reference evidence="1" key="1">
    <citation type="submission" date="2020-02" db="EMBL/GenBank/DDBJ databases">
        <authorList>
            <person name="Meier V. D."/>
        </authorList>
    </citation>
    <scope>NUCLEOTIDE SEQUENCE</scope>
    <source>
        <strain evidence="1">AVDCRST_MAG81</strain>
    </source>
</reference>